<evidence type="ECO:0000313" key="3">
    <source>
        <dbReference type="Proteomes" id="UP000002866"/>
    </source>
</evidence>
<proteinExistence type="predicted"/>
<dbReference type="GO" id="GO:0035356">
    <property type="term" value="P:intracellular triglyceride homeostasis"/>
    <property type="evidence" value="ECO:0007669"/>
    <property type="project" value="EnsemblFungi"/>
</dbReference>
<dbReference type="eggNOG" id="ENOG502RYF8">
    <property type="taxonomic scope" value="Eukaryota"/>
</dbReference>
<dbReference type="GO" id="GO:0034389">
    <property type="term" value="P:lipid droplet organization"/>
    <property type="evidence" value="ECO:0007669"/>
    <property type="project" value="EnsemblFungi"/>
</dbReference>
<evidence type="ECO:0000256" key="1">
    <source>
        <dbReference type="SAM" id="Phobius"/>
    </source>
</evidence>
<dbReference type="STRING" id="1071380.I2H1S7"/>
<name>I2H1S7_HENB6</name>
<dbReference type="GO" id="GO:0042171">
    <property type="term" value="F:lysophosphatidic acid acyltransferase activity"/>
    <property type="evidence" value="ECO:0007669"/>
    <property type="project" value="EnsemblFungi"/>
</dbReference>
<dbReference type="HOGENOM" id="CLU_048121_1_0_1"/>
<protein>
    <recommendedName>
        <fullName evidence="4">Phospholipid/glycerol acyltransferase domain-containing protein</fullName>
    </recommendedName>
</protein>
<dbReference type="OrthoDB" id="272512at2759"/>
<evidence type="ECO:0000313" key="2">
    <source>
        <dbReference type="EMBL" id="CCH60329.1"/>
    </source>
</evidence>
<feature type="transmembrane region" description="Helical" evidence="1">
    <location>
        <begin position="30"/>
        <end position="54"/>
    </location>
</feature>
<dbReference type="GO" id="GO:0005783">
    <property type="term" value="C:endoplasmic reticulum"/>
    <property type="evidence" value="ECO:0007669"/>
    <property type="project" value="EnsemblFungi"/>
</dbReference>
<keyword evidence="3" id="KW-1185">Reference proteome</keyword>
<dbReference type="OMA" id="NWRDKGT"/>
<reference evidence="2 3" key="1">
    <citation type="journal article" date="2011" name="Proc. Natl. Acad. Sci. U.S.A.">
        <title>Evolutionary erosion of yeast sex chromosomes by mating-type switching accidents.</title>
        <authorList>
            <person name="Gordon J.L."/>
            <person name="Armisen D."/>
            <person name="Proux-Wera E."/>
            <person name="Oheigeartaigh S.S."/>
            <person name="Byrne K.P."/>
            <person name="Wolfe K.H."/>
        </authorList>
    </citation>
    <scope>NUCLEOTIDE SEQUENCE [LARGE SCALE GENOMIC DNA]</scope>
    <source>
        <strain evidence="3">ATCC 34711 / CBS 6284 / DSM 70876 / NBRC 10599 / NRRL Y-10934 / UCD 77-7</strain>
    </source>
</reference>
<dbReference type="InParanoid" id="I2H1S7"/>
<dbReference type="Proteomes" id="UP000002866">
    <property type="component" value="Chromosome 3"/>
</dbReference>
<keyword evidence="1" id="KW-0812">Transmembrane</keyword>
<dbReference type="GeneID" id="14495309"/>
<gene>
    <name evidence="2" type="primary">TBLA0C05320</name>
    <name evidence="2" type="ORF">TBLA_0C05320</name>
</gene>
<dbReference type="GO" id="GO:0005811">
    <property type="term" value="C:lipid droplet"/>
    <property type="evidence" value="ECO:0007669"/>
    <property type="project" value="EnsemblFungi"/>
</dbReference>
<sequence length="288" mass="32979">MEKYSDWRDKGTGIAPFLPPVTKKYSTFSIIIKSLILLVKITILLPLILLNIILQNAKINNLILKFLFGYNLTVTIKGVKRREINAKQHYPQLNRLYICNSTSPLDTMILDSLSQGPSAFIVPVHNIFYKMNSAEYRKFALSGSLDAKQFGHKIQHFIQLKGHVCYLFAEGTLSNGKSILPFEVNITTLLEFFELNVKNDSLPVLQTIHIKVGNSLTTPLPVSQYTYFWRLLENSASIKCIISEPQENSSLDKLRITLNDDDKYKLVSKSLDIDAKKRFIYEYKTHKD</sequence>
<dbReference type="AlphaFoldDB" id="I2H1S7"/>
<evidence type="ECO:0008006" key="4">
    <source>
        <dbReference type="Google" id="ProtNLM"/>
    </source>
</evidence>
<keyword evidence="1" id="KW-0472">Membrane</keyword>
<accession>I2H1S7</accession>
<organism evidence="2 3">
    <name type="scientific">Henningerozyma blattae (strain ATCC 34711 / CBS 6284 / DSM 70876 / NBRC 10599 / NRRL Y-10934 / UCD 77-7)</name>
    <name type="common">Yeast</name>
    <name type="synonym">Tetrapisispora blattae</name>
    <dbReference type="NCBI Taxonomy" id="1071380"/>
    <lineage>
        <taxon>Eukaryota</taxon>
        <taxon>Fungi</taxon>
        <taxon>Dikarya</taxon>
        <taxon>Ascomycota</taxon>
        <taxon>Saccharomycotina</taxon>
        <taxon>Saccharomycetes</taxon>
        <taxon>Saccharomycetales</taxon>
        <taxon>Saccharomycetaceae</taxon>
        <taxon>Henningerozyma</taxon>
    </lineage>
</organism>
<dbReference type="RefSeq" id="XP_004179848.1">
    <property type="nucleotide sequence ID" value="XM_004179800.1"/>
</dbReference>
<keyword evidence="1" id="KW-1133">Transmembrane helix</keyword>
<dbReference type="FunCoup" id="I2H1S7">
    <property type="interactions" value="77"/>
</dbReference>
<dbReference type="EMBL" id="HE806318">
    <property type="protein sequence ID" value="CCH60329.1"/>
    <property type="molecule type" value="Genomic_DNA"/>
</dbReference>
<dbReference type="KEGG" id="tbl:TBLA_0C05320"/>